<evidence type="ECO:0000313" key="9">
    <source>
        <dbReference type="Proteomes" id="UP000646365"/>
    </source>
</evidence>
<reference evidence="8" key="1">
    <citation type="journal article" date="2014" name="Int. J. Syst. Evol. Microbiol.">
        <title>Complete genome sequence of Corynebacterium casei LMG S-19264T (=DSM 44701T), isolated from a smear-ripened cheese.</title>
        <authorList>
            <consortium name="US DOE Joint Genome Institute (JGI-PGF)"/>
            <person name="Walter F."/>
            <person name="Albersmeier A."/>
            <person name="Kalinowski J."/>
            <person name="Ruckert C."/>
        </authorList>
    </citation>
    <scope>NUCLEOTIDE SEQUENCE</scope>
    <source>
        <strain evidence="8">CGMCC 1.15725</strain>
    </source>
</reference>
<keyword evidence="5 7" id="KW-1133">Transmembrane helix</keyword>
<dbReference type="Pfam" id="PF07681">
    <property type="entry name" value="DoxX"/>
    <property type="match status" value="1"/>
</dbReference>
<name>A0A8J2Z0T4_9PROT</name>
<evidence type="ECO:0000313" key="8">
    <source>
        <dbReference type="EMBL" id="GGF45929.1"/>
    </source>
</evidence>
<evidence type="ECO:0000256" key="5">
    <source>
        <dbReference type="ARBA" id="ARBA00022989"/>
    </source>
</evidence>
<evidence type="ECO:0000256" key="1">
    <source>
        <dbReference type="ARBA" id="ARBA00004651"/>
    </source>
</evidence>
<dbReference type="InterPro" id="IPR032808">
    <property type="entry name" value="DoxX"/>
</dbReference>
<feature type="transmembrane region" description="Helical" evidence="7">
    <location>
        <begin position="95"/>
        <end position="116"/>
    </location>
</feature>
<evidence type="ECO:0000256" key="7">
    <source>
        <dbReference type="SAM" id="Phobius"/>
    </source>
</evidence>
<dbReference type="PANTHER" id="PTHR33452">
    <property type="entry name" value="OXIDOREDUCTASE CATD-RELATED"/>
    <property type="match status" value="1"/>
</dbReference>
<keyword evidence="9" id="KW-1185">Reference proteome</keyword>
<evidence type="ECO:0000256" key="3">
    <source>
        <dbReference type="ARBA" id="ARBA00022475"/>
    </source>
</evidence>
<organism evidence="8 9">
    <name type="scientific">Aliidongia dinghuensis</name>
    <dbReference type="NCBI Taxonomy" id="1867774"/>
    <lineage>
        <taxon>Bacteria</taxon>
        <taxon>Pseudomonadati</taxon>
        <taxon>Pseudomonadota</taxon>
        <taxon>Alphaproteobacteria</taxon>
        <taxon>Rhodospirillales</taxon>
        <taxon>Dongiaceae</taxon>
        <taxon>Aliidongia</taxon>
    </lineage>
</organism>
<evidence type="ECO:0008006" key="10">
    <source>
        <dbReference type="Google" id="ProtNLM"/>
    </source>
</evidence>
<keyword evidence="6 7" id="KW-0472">Membrane</keyword>
<sequence>MNHPKRVVGFVGPIYDALQGASYPLMRMVTGLFLLPHGAQKLFGLFGGDISKTAGFFAKVGIEPALPLAYVTGTVEFFGGLFLVLGLFTRIAAAGVAIMMAVAILSVHLANGYFWTSGGYEYPLMWALLALAIFIHGGGRFSLDRVIGYEF</sequence>
<gene>
    <name evidence="8" type="ORF">GCM10011611_60490</name>
</gene>
<evidence type="ECO:0000256" key="4">
    <source>
        <dbReference type="ARBA" id="ARBA00022692"/>
    </source>
</evidence>
<protein>
    <recommendedName>
        <fullName evidence="10">DoxX family protein</fullName>
    </recommendedName>
</protein>
<dbReference type="Proteomes" id="UP000646365">
    <property type="component" value="Unassembled WGS sequence"/>
</dbReference>
<dbReference type="RefSeq" id="WP_229744073.1">
    <property type="nucleotide sequence ID" value="NZ_BMJQ01000023.1"/>
</dbReference>
<feature type="transmembrane region" description="Helical" evidence="7">
    <location>
        <begin position="122"/>
        <end position="143"/>
    </location>
</feature>
<proteinExistence type="inferred from homology"/>
<feature type="transmembrane region" description="Helical" evidence="7">
    <location>
        <begin position="68"/>
        <end position="88"/>
    </location>
</feature>
<dbReference type="PANTHER" id="PTHR33452:SF1">
    <property type="entry name" value="INNER MEMBRANE PROTEIN YPHA-RELATED"/>
    <property type="match status" value="1"/>
</dbReference>
<dbReference type="InterPro" id="IPR051907">
    <property type="entry name" value="DoxX-like_oxidoreductase"/>
</dbReference>
<comment type="subcellular location">
    <subcellularLocation>
        <location evidence="1">Cell membrane</location>
        <topology evidence="1">Multi-pass membrane protein</topology>
    </subcellularLocation>
</comment>
<comment type="caution">
    <text evidence="8">The sequence shown here is derived from an EMBL/GenBank/DDBJ whole genome shotgun (WGS) entry which is preliminary data.</text>
</comment>
<dbReference type="GO" id="GO:0005886">
    <property type="term" value="C:plasma membrane"/>
    <property type="evidence" value="ECO:0007669"/>
    <property type="project" value="UniProtKB-SubCell"/>
</dbReference>
<comment type="similarity">
    <text evidence="2">Belongs to the DoxX family.</text>
</comment>
<dbReference type="AlphaFoldDB" id="A0A8J2Z0T4"/>
<accession>A0A8J2Z0T4</accession>
<reference evidence="8" key="2">
    <citation type="submission" date="2020-09" db="EMBL/GenBank/DDBJ databases">
        <authorList>
            <person name="Sun Q."/>
            <person name="Zhou Y."/>
        </authorList>
    </citation>
    <scope>NUCLEOTIDE SEQUENCE</scope>
    <source>
        <strain evidence="8">CGMCC 1.15725</strain>
    </source>
</reference>
<keyword evidence="4 7" id="KW-0812">Transmembrane</keyword>
<keyword evidence="3" id="KW-1003">Cell membrane</keyword>
<dbReference type="EMBL" id="BMJQ01000023">
    <property type="protein sequence ID" value="GGF45929.1"/>
    <property type="molecule type" value="Genomic_DNA"/>
</dbReference>
<evidence type="ECO:0000256" key="6">
    <source>
        <dbReference type="ARBA" id="ARBA00023136"/>
    </source>
</evidence>
<evidence type="ECO:0000256" key="2">
    <source>
        <dbReference type="ARBA" id="ARBA00006679"/>
    </source>
</evidence>